<keyword evidence="2" id="KW-1185">Reference proteome</keyword>
<proteinExistence type="predicted"/>
<evidence type="ECO:0008006" key="3">
    <source>
        <dbReference type="Google" id="ProtNLM"/>
    </source>
</evidence>
<dbReference type="InterPro" id="IPR008480">
    <property type="entry name" value="DUF761_pln"/>
</dbReference>
<dbReference type="PANTHER" id="PTHR33265:SF5">
    <property type="entry name" value="COTTON FIBER PROTEIN"/>
    <property type="match status" value="1"/>
</dbReference>
<protein>
    <recommendedName>
        <fullName evidence="3">Cotton fiber protein</fullName>
    </recommendedName>
</protein>
<dbReference type="Proteomes" id="UP000306102">
    <property type="component" value="Unassembled WGS sequence"/>
</dbReference>
<name>A0A4S4EJQ7_CAMSN</name>
<sequence>MKMQTKKSSAAQKAWNILRLALLWARKGGVFEIRRLMMDLRLFPKFLKTLAHSATSRRRSATAIHYGERQLSFDNTPIIHVKMHRPSSMRFKMPRIPCINHPQVDFDYDFESNGDNDYVVNCDCIDDDDGARKSFLKSGDEIDRKVCEEMIVACDDEGIDIKAEQFIAKFYEQMKMQRQVSYLQYNEMINRGTS</sequence>
<reference evidence="1 2" key="1">
    <citation type="journal article" date="2018" name="Proc. Natl. Acad. Sci. U.S.A.">
        <title>Draft genome sequence of Camellia sinensis var. sinensis provides insights into the evolution of the tea genome and tea quality.</title>
        <authorList>
            <person name="Wei C."/>
            <person name="Yang H."/>
            <person name="Wang S."/>
            <person name="Zhao J."/>
            <person name="Liu C."/>
            <person name="Gao L."/>
            <person name="Xia E."/>
            <person name="Lu Y."/>
            <person name="Tai Y."/>
            <person name="She G."/>
            <person name="Sun J."/>
            <person name="Cao H."/>
            <person name="Tong W."/>
            <person name="Gao Q."/>
            <person name="Li Y."/>
            <person name="Deng W."/>
            <person name="Jiang X."/>
            <person name="Wang W."/>
            <person name="Chen Q."/>
            <person name="Zhang S."/>
            <person name="Li H."/>
            <person name="Wu J."/>
            <person name="Wang P."/>
            <person name="Li P."/>
            <person name="Shi C."/>
            <person name="Zheng F."/>
            <person name="Jian J."/>
            <person name="Huang B."/>
            <person name="Shan D."/>
            <person name="Shi M."/>
            <person name="Fang C."/>
            <person name="Yue Y."/>
            <person name="Li F."/>
            <person name="Li D."/>
            <person name="Wei S."/>
            <person name="Han B."/>
            <person name="Jiang C."/>
            <person name="Yin Y."/>
            <person name="Xia T."/>
            <person name="Zhang Z."/>
            <person name="Bennetzen J.L."/>
            <person name="Zhao S."/>
            <person name="Wan X."/>
        </authorList>
    </citation>
    <scope>NUCLEOTIDE SEQUENCE [LARGE SCALE GENOMIC DNA]</scope>
    <source>
        <strain evidence="2">cv. Shuchazao</strain>
        <tissue evidence="1">Leaf</tissue>
    </source>
</reference>
<gene>
    <name evidence="1" type="ORF">TEA_029433</name>
</gene>
<organism evidence="1 2">
    <name type="scientific">Camellia sinensis var. sinensis</name>
    <name type="common">China tea</name>
    <dbReference type="NCBI Taxonomy" id="542762"/>
    <lineage>
        <taxon>Eukaryota</taxon>
        <taxon>Viridiplantae</taxon>
        <taxon>Streptophyta</taxon>
        <taxon>Embryophyta</taxon>
        <taxon>Tracheophyta</taxon>
        <taxon>Spermatophyta</taxon>
        <taxon>Magnoliopsida</taxon>
        <taxon>eudicotyledons</taxon>
        <taxon>Gunneridae</taxon>
        <taxon>Pentapetalae</taxon>
        <taxon>asterids</taxon>
        <taxon>Ericales</taxon>
        <taxon>Theaceae</taxon>
        <taxon>Camellia</taxon>
    </lineage>
</organism>
<evidence type="ECO:0000313" key="1">
    <source>
        <dbReference type="EMBL" id="THG16789.1"/>
    </source>
</evidence>
<accession>A0A4S4EJQ7</accession>
<dbReference type="Pfam" id="PF05553">
    <property type="entry name" value="DUF761"/>
    <property type="match status" value="1"/>
</dbReference>
<comment type="caution">
    <text evidence="1">The sequence shown here is derived from an EMBL/GenBank/DDBJ whole genome shotgun (WGS) entry which is preliminary data.</text>
</comment>
<dbReference type="EMBL" id="SDRB02003848">
    <property type="protein sequence ID" value="THG16789.1"/>
    <property type="molecule type" value="Genomic_DNA"/>
</dbReference>
<dbReference type="AlphaFoldDB" id="A0A4S4EJQ7"/>
<dbReference type="PANTHER" id="PTHR33265">
    <property type="entry name" value="AVR9/CF-9 RAPIDLY ELICITED PROTEIN-RELATED"/>
    <property type="match status" value="1"/>
</dbReference>
<evidence type="ECO:0000313" key="2">
    <source>
        <dbReference type="Proteomes" id="UP000306102"/>
    </source>
</evidence>